<dbReference type="Proteomes" id="UP000306402">
    <property type="component" value="Unassembled WGS sequence"/>
</dbReference>
<dbReference type="SUPFAM" id="SSF50118">
    <property type="entry name" value="Cell growth inhibitor/plasmid maintenance toxic component"/>
    <property type="match status" value="1"/>
</dbReference>
<keyword evidence="2" id="KW-1185">Reference proteome</keyword>
<organism evidence="1 2">
    <name type="scientific">Dyadobacter luticola</name>
    <dbReference type="NCBI Taxonomy" id="1979387"/>
    <lineage>
        <taxon>Bacteria</taxon>
        <taxon>Pseudomonadati</taxon>
        <taxon>Bacteroidota</taxon>
        <taxon>Cytophagia</taxon>
        <taxon>Cytophagales</taxon>
        <taxon>Spirosomataceae</taxon>
        <taxon>Dyadobacter</taxon>
    </lineage>
</organism>
<evidence type="ECO:0000313" key="2">
    <source>
        <dbReference type="Proteomes" id="UP000306402"/>
    </source>
</evidence>
<protein>
    <submittedName>
        <fullName evidence="1">Type II toxin-antitoxin system PemK/MazF family toxin</fullName>
    </submittedName>
</protein>
<evidence type="ECO:0000313" key="1">
    <source>
        <dbReference type="EMBL" id="TLV00827.1"/>
    </source>
</evidence>
<dbReference type="InterPro" id="IPR003477">
    <property type="entry name" value="PemK-like"/>
</dbReference>
<dbReference type="Gene3D" id="2.30.30.110">
    <property type="match status" value="1"/>
</dbReference>
<name>A0A5R9KXM5_9BACT</name>
<dbReference type="RefSeq" id="WP_138366201.1">
    <property type="nucleotide sequence ID" value="NZ_VCEJ01000004.1"/>
</dbReference>
<dbReference type="OrthoDB" id="129822at2"/>
<accession>A0A5R9KXM5</accession>
<dbReference type="InterPro" id="IPR011067">
    <property type="entry name" value="Plasmid_toxin/cell-grow_inhib"/>
</dbReference>
<proteinExistence type="predicted"/>
<comment type="caution">
    <text evidence="1">The sequence shown here is derived from an EMBL/GenBank/DDBJ whole genome shotgun (WGS) entry which is preliminary data.</text>
</comment>
<dbReference type="GO" id="GO:0003677">
    <property type="term" value="F:DNA binding"/>
    <property type="evidence" value="ECO:0007669"/>
    <property type="project" value="InterPro"/>
</dbReference>
<dbReference type="Pfam" id="PF02452">
    <property type="entry name" value="PemK_toxin"/>
    <property type="match status" value="1"/>
</dbReference>
<dbReference type="AlphaFoldDB" id="A0A5R9KXM5"/>
<dbReference type="EMBL" id="VCEJ01000004">
    <property type="protein sequence ID" value="TLV00827.1"/>
    <property type="molecule type" value="Genomic_DNA"/>
</dbReference>
<sequence length="109" mass="11813">MGKFVKGEVVVIPFPFSDLSGSKRRPALVLADLSGDDILLCQITSQSARDPYSVPLVSNDFIGGSLPVNSFIRPTRIFTADKNIIVRKAGLVNSKVVNVVTQKIIDLLN</sequence>
<reference evidence="1 2" key="1">
    <citation type="submission" date="2019-05" db="EMBL/GenBank/DDBJ databases">
        <authorList>
            <person name="Qu J.-H."/>
        </authorList>
    </citation>
    <scope>NUCLEOTIDE SEQUENCE [LARGE SCALE GENOMIC DNA]</scope>
    <source>
        <strain evidence="1 2">T17</strain>
    </source>
</reference>
<gene>
    <name evidence="1" type="ORF">FEN17_15220</name>
</gene>